<dbReference type="InterPro" id="IPR002376">
    <property type="entry name" value="Formyl_transf_N"/>
</dbReference>
<evidence type="ECO:0000259" key="9">
    <source>
        <dbReference type="Pfam" id="PF00551"/>
    </source>
</evidence>
<keyword evidence="6 8" id="KW-0648">Protein biosynthesis</keyword>
<dbReference type="PANTHER" id="PTHR11138:SF5">
    <property type="entry name" value="METHIONYL-TRNA FORMYLTRANSFERASE, MITOCHONDRIAL"/>
    <property type="match status" value="1"/>
</dbReference>
<feature type="domain" description="Formyl transferase N-terminal" evidence="9">
    <location>
        <begin position="5"/>
        <end position="181"/>
    </location>
</feature>
<evidence type="ECO:0000256" key="8">
    <source>
        <dbReference type="HAMAP-Rule" id="MF_00182"/>
    </source>
</evidence>
<evidence type="ECO:0000256" key="7">
    <source>
        <dbReference type="ARBA" id="ARBA00048558"/>
    </source>
</evidence>
<dbReference type="Gene3D" id="3.40.50.170">
    <property type="entry name" value="Formyl transferase, N-terminal domain"/>
    <property type="match status" value="1"/>
</dbReference>
<dbReference type="PROSITE" id="PS00373">
    <property type="entry name" value="GART"/>
    <property type="match status" value="1"/>
</dbReference>
<dbReference type="SUPFAM" id="SSF53328">
    <property type="entry name" value="Formyltransferase"/>
    <property type="match status" value="1"/>
</dbReference>
<reference evidence="11" key="1">
    <citation type="submission" date="2019-04" db="EMBL/GenBank/DDBJ databases">
        <title>Whole genome sequencing of cave bacteria.</title>
        <authorList>
            <person name="Gan H.M."/>
            <person name="Barton H."/>
            <person name="Savka M.A."/>
        </authorList>
    </citation>
    <scope>NUCLEOTIDE SEQUENCE [LARGE SCALE GENOMIC DNA]</scope>
    <source>
        <strain evidence="11">LC387</strain>
    </source>
</reference>
<comment type="function">
    <text evidence="1 8">Attaches a formyl group to the free amino group of methionyl-tRNA(fMet). The formyl group appears to play a dual role in the initiator identity of N-formylmethionyl-tRNA by promoting its recognition by IF2 and preventing the misappropriation of this tRNA by the elongation apparatus.</text>
</comment>
<dbReference type="HAMAP" id="MF_00182">
    <property type="entry name" value="Formyl_trans"/>
    <property type="match status" value="1"/>
</dbReference>
<dbReference type="InterPro" id="IPR036477">
    <property type="entry name" value="Formyl_transf_N_sf"/>
</dbReference>
<dbReference type="InterPro" id="IPR011034">
    <property type="entry name" value="Formyl_transferase-like_C_sf"/>
</dbReference>
<gene>
    <name evidence="8" type="primary">fmt</name>
    <name evidence="11" type="ORF">YH63_009450</name>
</gene>
<keyword evidence="5 8" id="KW-0808">Transferase</keyword>
<keyword evidence="12" id="KW-1185">Reference proteome</keyword>
<evidence type="ECO:0000256" key="3">
    <source>
        <dbReference type="ARBA" id="ARBA00012261"/>
    </source>
</evidence>
<dbReference type="Pfam" id="PF02911">
    <property type="entry name" value="Formyl_trans_C"/>
    <property type="match status" value="1"/>
</dbReference>
<dbReference type="InterPro" id="IPR037022">
    <property type="entry name" value="Formyl_trans_C_sf"/>
</dbReference>
<dbReference type="EMBL" id="LBIA02000001">
    <property type="protein sequence ID" value="TKT71622.1"/>
    <property type="molecule type" value="Genomic_DNA"/>
</dbReference>
<evidence type="ECO:0000313" key="11">
    <source>
        <dbReference type="EMBL" id="TKT71622.1"/>
    </source>
</evidence>
<feature type="binding site" evidence="8">
    <location>
        <begin position="111"/>
        <end position="114"/>
    </location>
    <ligand>
        <name>(6S)-5,6,7,8-tetrahydrofolate</name>
        <dbReference type="ChEBI" id="CHEBI:57453"/>
    </ligand>
</feature>
<dbReference type="AlphaFoldDB" id="A0A4U6BMT9"/>
<dbReference type="InterPro" id="IPR005794">
    <property type="entry name" value="Fmt"/>
</dbReference>
<evidence type="ECO:0000259" key="10">
    <source>
        <dbReference type="Pfam" id="PF02911"/>
    </source>
</evidence>
<evidence type="ECO:0000256" key="1">
    <source>
        <dbReference type="ARBA" id="ARBA00002606"/>
    </source>
</evidence>
<evidence type="ECO:0000256" key="4">
    <source>
        <dbReference type="ARBA" id="ARBA00016014"/>
    </source>
</evidence>
<evidence type="ECO:0000256" key="5">
    <source>
        <dbReference type="ARBA" id="ARBA00022679"/>
    </source>
</evidence>
<feature type="domain" description="Formyl transferase C-terminal" evidence="10">
    <location>
        <begin position="205"/>
        <end position="301"/>
    </location>
</feature>
<accession>A0A4U6BMT9</accession>
<comment type="caution">
    <text evidence="11">The sequence shown here is derived from an EMBL/GenBank/DDBJ whole genome shotgun (WGS) entry which is preliminary data.</text>
</comment>
<proteinExistence type="inferred from homology"/>
<dbReference type="Proteomes" id="UP000034832">
    <property type="component" value="Unassembled WGS sequence"/>
</dbReference>
<dbReference type="Gene3D" id="3.10.25.10">
    <property type="entry name" value="Formyl transferase, C-terminal domain"/>
    <property type="match status" value="1"/>
</dbReference>
<dbReference type="NCBIfam" id="TIGR00460">
    <property type="entry name" value="fmt"/>
    <property type="match status" value="1"/>
</dbReference>
<dbReference type="PANTHER" id="PTHR11138">
    <property type="entry name" value="METHIONYL-TRNA FORMYLTRANSFERASE"/>
    <property type="match status" value="1"/>
</dbReference>
<dbReference type="CDD" id="cd08646">
    <property type="entry name" value="FMT_core_Met-tRNA-FMT_N"/>
    <property type="match status" value="1"/>
</dbReference>
<dbReference type="OrthoDB" id="9802815at2"/>
<evidence type="ECO:0000256" key="2">
    <source>
        <dbReference type="ARBA" id="ARBA00010699"/>
    </source>
</evidence>
<sequence>MPLRLIFMGTPDFAVPTLLTLADHGHEIAAVYTRAPKPAGRGMKLQATPVEQAARQLGIPVLTPKTLRTPEAEAEFRAHNADAAVVVAYGMILPANILDAVSLGCFNLHASLLPRWRGAAPLNRAIMAGDAESGVMVMKMDVGLDTGDVAMAERLPITDTMTAQDLHDTLAPLGADLMVRAMGGLSRGGLQLTKQSEQGVTYAAKIDKAEARIDWSKPAREVLRHIHGLSPFPGAWFEIVIDGEPVRIKVLRCELAKGSGAPGDLLDDKLTIACGDGAIRILELQRAGKPPMKADAFLNGTQLKPPARVVV</sequence>
<dbReference type="SUPFAM" id="SSF50486">
    <property type="entry name" value="FMT C-terminal domain-like"/>
    <property type="match status" value="1"/>
</dbReference>
<dbReference type="InterPro" id="IPR041711">
    <property type="entry name" value="Met-tRNA-FMT_N"/>
</dbReference>
<dbReference type="InterPro" id="IPR005793">
    <property type="entry name" value="Formyl_trans_C"/>
</dbReference>
<name>A0A4U6BMT9_9BRAD</name>
<comment type="catalytic activity">
    <reaction evidence="7 8">
        <text>L-methionyl-tRNA(fMet) + (6R)-10-formyltetrahydrofolate = N-formyl-L-methionyl-tRNA(fMet) + (6S)-5,6,7,8-tetrahydrofolate + H(+)</text>
        <dbReference type="Rhea" id="RHEA:24380"/>
        <dbReference type="Rhea" id="RHEA-COMP:9952"/>
        <dbReference type="Rhea" id="RHEA-COMP:9953"/>
        <dbReference type="ChEBI" id="CHEBI:15378"/>
        <dbReference type="ChEBI" id="CHEBI:57453"/>
        <dbReference type="ChEBI" id="CHEBI:78530"/>
        <dbReference type="ChEBI" id="CHEBI:78844"/>
        <dbReference type="ChEBI" id="CHEBI:195366"/>
        <dbReference type="EC" id="2.1.2.9"/>
    </reaction>
</comment>
<comment type="similarity">
    <text evidence="2 8">Belongs to the Fmt family.</text>
</comment>
<dbReference type="STRING" id="211460.YH63_09505"/>
<dbReference type="RefSeq" id="WP_046827821.1">
    <property type="nucleotide sequence ID" value="NZ_LBIA02000001.1"/>
</dbReference>
<dbReference type="InterPro" id="IPR001555">
    <property type="entry name" value="GART_AS"/>
</dbReference>
<dbReference type="CDD" id="cd08704">
    <property type="entry name" value="Met_tRNA_FMT_C"/>
    <property type="match status" value="1"/>
</dbReference>
<dbReference type="GO" id="GO:0004479">
    <property type="term" value="F:methionyl-tRNA formyltransferase activity"/>
    <property type="evidence" value="ECO:0007669"/>
    <property type="project" value="UniProtKB-UniRule"/>
</dbReference>
<dbReference type="InterPro" id="IPR044135">
    <property type="entry name" value="Met-tRNA-FMT_C"/>
</dbReference>
<protein>
    <recommendedName>
        <fullName evidence="4 8">Methionyl-tRNA formyltransferase</fullName>
        <ecNumber evidence="3 8">2.1.2.9</ecNumber>
    </recommendedName>
</protein>
<dbReference type="GO" id="GO:0005829">
    <property type="term" value="C:cytosol"/>
    <property type="evidence" value="ECO:0007669"/>
    <property type="project" value="TreeGrafter"/>
</dbReference>
<dbReference type="Pfam" id="PF00551">
    <property type="entry name" value="Formyl_trans_N"/>
    <property type="match status" value="1"/>
</dbReference>
<evidence type="ECO:0000256" key="6">
    <source>
        <dbReference type="ARBA" id="ARBA00022917"/>
    </source>
</evidence>
<organism evidence="11 12">
    <name type="scientific">Afipia massiliensis</name>
    <dbReference type="NCBI Taxonomy" id="211460"/>
    <lineage>
        <taxon>Bacteria</taxon>
        <taxon>Pseudomonadati</taxon>
        <taxon>Pseudomonadota</taxon>
        <taxon>Alphaproteobacteria</taxon>
        <taxon>Hyphomicrobiales</taxon>
        <taxon>Nitrobacteraceae</taxon>
        <taxon>Afipia</taxon>
    </lineage>
</organism>
<dbReference type="EC" id="2.1.2.9" evidence="3 8"/>
<evidence type="ECO:0000313" key="12">
    <source>
        <dbReference type="Proteomes" id="UP000034832"/>
    </source>
</evidence>